<protein>
    <recommendedName>
        <fullName evidence="1">CGGC domain-containing protein</fullName>
    </recommendedName>
</protein>
<dbReference type="Pfam" id="PF08821">
    <property type="entry name" value="CGGC"/>
    <property type="match status" value="1"/>
</dbReference>
<name>D9QUH4_ACEAZ</name>
<dbReference type="KEGG" id="aar:Acear_2291"/>
<feature type="domain" description="CGGC" evidence="1">
    <location>
        <begin position="2"/>
        <end position="108"/>
    </location>
</feature>
<dbReference type="InterPro" id="IPR014925">
    <property type="entry name" value="CGGC_dom"/>
</dbReference>
<dbReference type="RefSeq" id="WP_013279216.1">
    <property type="nucleotide sequence ID" value="NC_014378.1"/>
</dbReference>
<dbReference type="SMART" id="SM01078">
    <property type="entry name" value="CGGC"/>
    <property type="match status" value="1"/>
</dbReference>
<proteinExistence type="predicted"/>
<dbReference type="EMBL" id="CP002105">
    <property type="protein sequence ID" value="ADL13775.1"/>
    <property type="molecule type" value="Genomic_DNA"/>
</dbReference>
<dbReference type="AlphaFoldDB" id="D9QUH4"/>
<accession>D9QUH4</accession>
<evidence type="ECO:0000313" key="2">
    <source>
        <dbReference type="EMBL" id="ADL13775.1"/>
    </source>
</evidence>
<dbReference type="STRING" id="574087.Acear_2291"/>
<gene>
    <name evidence="2" type="ordered locus">Acear_2291</name>
</gene>
<dbReference type="OrthoDB" id="9792960at2"/>
<keyword evidence="3" id="KW-1185">Reference proteome</keyword>
<dbReference type="eggNOG" id="COG5561">
    <property type="taxonomic scope" value="Bacteria"/>
</dbReference>
<dbReference type="Proteomes" id="UP000001661">
    <property type="component" value="Chromosome"/>
</dbReference>
<reference evidence="2 3" key="1">
    <citation type="journal article" date="2010" name="Stand. Genomic Sci.">
        <title>Complete genome sequence of Acetohalobium arabaticum type strain (Z-7288).</title>
        <authorList>
            <person name="Sikorski J."/>
            <person name="Lapidus A."/>
            <person name="Chertkov O."/>
            <person name="Lucas S."/>
            <person name="Copeland A."/>
            <person name="Glavina Del Rio T."/>
            <person name="Nolan M."/>
            <person name="Tice H."/>
            <person name="Cheng J.F."/>
            <person name="Han C."/>
            <person name="Brambilla E."/>
            <person name="Pitluck S."/>
            <person name="Liolios K."/>
            <person name="Ivanova N."/>
            <person name="Mavromatis K."/>
            <person name="Mikhailova N."/>
            <person name="Pati A."/>
            <person name="Bruce D."/>
            <person name="Detter C."/>
            <person name="Tapia R."/>
            <person name="Goodwin L."/>
            <person name="Chen A."/>
            <person name="Palaniappan K."/>
            <person name="Land M."/>
            <person name="Hauser L."/>
            <person name="Chang Y.J."/>
            <person name="Jeffries C.D."/>
            <person name="Rohde M."/>
            <person name="Goker M."/>
            <person name="Spring S."/>
            <person name="Woyke T."/>
            <person name="Bristow J."/>
            <person name="Eisen J.A."/>
            <person name="Markowitz V."/>
            <person name="Hugenholtz P."/>
            <person name="Kyrpides N.C."/>
            <person name="Klenk H.P."/>
        </authorList>
    </citation>
    <scope>NUCLEOTIDE SEQUENCE [LARGE SCALE GENOMIC DNA]</scope>
    <source>
        <strain evidence="3">ATCC 49924 / DSM 5501 / Z-7288</strain>
    </source>
</reference>
<dbReference type="HOGENOM" id="CLU_147304_1_0_9"/>
<organism evidence="2 3">
    <name type="scientific">Acetohalobium arabaticum (strain ATCC 49924 / DSM 5501 / Z-7288)</name>
    <dbReference type="NCBI Taxonomy" id="574087"/>
    <lineage>
        <taxon>Bacteria</taxon>
        <taxon>Bacillati</taxon>
        <taxon>Bacillota</taxon>
        <taxon>Clostridia</taxon>
        <taxon>Halanaerobiales</taxon>
        <taxon>Halobacteroidaceae</taxon>
        <taxon>Acetohalobium</taxon>
    </lineage>
</organism>
<evidence type="ECO:0000259" key="1">
    <source>
        <dbReference type="SMART" id="SM01078"/>
    </source>
</evidence>
<sequence length="108" mass="11990">MKVAIIRCLKKEDECIAKPCLDLIKERKKKFKDLKEIELVGMVTCGGCPGKGISIRAQKLIDEGADKIILTSCITDSSCRDAPCPYLDTIKSSLSNIIEERKIIFSTI</sequence>
<evidence type="ECO:0000313" key="3">
    <source>
        <dbReference type="Proteomes" id="UP000001661"/>
    </source>
</evidence>